<organism evidence="2">
    <name type="scientific">Listeria monocytogenes</name>
    <dbReference type="NCBI Taxonomy" id="1639"/>
    <lineage>
        <taxon>Bacteria</taxon>
        <taxon>Bacillati</taxon>
        <taxon>Bacillota</taxon>
        <taxon>Bacilli</taxon>
        <taxon>Bacillales</taxon>
        <taxon>Listeriaceae</taxon>
        <taxon>Listeria</taxon>
    </lineage>
</organism>
<evidence type="ECO:0000256" key="1">
    <source>
        <dbReference type="SAM" id="Phobius"/>
    </source>
</evidence>
<keyword evidence="1" id="KW-0472">Membrane</keyword>
<keyword evidence="1" id="KW-0812">Transmembrane</keyword>
<feature type="transmembrane region" description="Helical" evidence="1">
    <location>
        <begin position="6"/>
        <end position="22"/>
    </location>
</feature>
<dbReference type="EMBL" id="AAKCDQ010000001">
    <property type="protein sequence ID" value="ECQ6721738.1"/>
    <property type="molecule type" value="Genomic_DNA"/>
</dbReference>
<reference evidence="2" key="1">
    <citation type="submission" date="2019-08" db="EMBL/GenBank/DDBJ databases">
        <authorList>
            <consortium name="GenomeTrakr network: Whole genome sequencing for foodborne pathogen traceback"/>
        </authorList>
    </citation>
    <scope>NUCLEOTIDE SEQUENCE</scope>
    <source>
        <strain evidence="2">AG19-0288</strain>
    </source>
</reference>
<proteinExistence type="predicted"/>
<accession>A0A5Y9DIV1</accession>
<evidence type="ECO:0000313" key="2">
    <source>
        <dbReference type="EMBL" id="ECQ6721738.1"/>
    </source>
</evidence>
<name>A0A5Y9DIV1_LISMN</name>
<gene>
    <name evidence="2" type="ORF">FZ622_02245</name>
</gene>
<comment type="caution">
    <text evidence="2">The sequence shown here is derived from an EMBL/GenBank/DDBJ whole genome shotgun (WGS) entry which is preliminary data.</text>
</comment>
<dbReference type="AlphaFoldDB" id="A0A5Y9DIV1"/>
<sequence>MLNSFISSALGLIFGGTITWIIQNHKINLERKEKLNISMWQVYAAFQEYPVFEIAITDLESFKQNNYKKMRTVFFDRLHYLPIPIKEKFLELENNLQYVFLELEINFSESGLTKDGIMALENAHLEYNQLYDLFIEYLHLKIKKSPSN</sequence>
<protein>
    <submittedName>
        <fullName evidence="2">Uncharacterized protein</fullName>
    </submittedName>
</protein>
<keyword evidence="1" id="KW-1133">Transmembrane helix</keyword>